<dbReference type="InterPro" id="IPR011009">
    <property type="entry name" value="Kinase-like_dom_sf"/>
</dbReference>
<name>V8NWL7_OPHHA</name>
<dbReference type="Gene3D" id="1.10.510.10">
    <property type="entry name" value="Transferase(Phosphotransferase) domain 1"/>
    <property type="match status" value="1"/>
</dbReference>
<dbReference type="EMBL" id="AZIM01001674">
    <property type="protein sequence ID" value="ETE66053.1"/>
    <property type="molecule type" value="Genomic_DNA"/>
</dbReference>
<proteinExistence type="predicted"/>
<sequence length="141" mass="16154">MKRMNSSFTRDELLNEARAMDKARFNYVLRLYGLFVGKMPIDATSASAIVSDFGLSKFRRGTTQQCNLNSGEISSCGGTLEFMPPESFVDFKYKPASSTDVYRPRTEDLEKQADQVLKLENLIDLMKRCWSNEKDQRPSFQ</sequence>
<dbReference type="AlphaFoldDB" id="V8NWL7"/>
<dbReference type="OrthoDB" id="4062651at2759"/>
<accession>V8NWL7</accession>
<feature type="non-terminal residue" evidence="1">
    <location>
        <position position="141"/>
    </location>
</feature>
<feature type="non-terminal residue" evidence="1">
    <location>
        <position position="1"/>
    </location>
</feature>
<gene>
    <name evidence="1" type="ORF">L345_08174</name>
</gene>
<evidence type="ECO:0000313" key="1">
    <source>
        <dbReference type="EMBL" id="ETE66053.1"/>
    </source>
</evidence>
<comment type="caution">
    <text evidence="1">The sequence shown here is derived from an EMBL/GenBank/DDBJ whole genome shotgun (WGS) entry which is preliminary data.</text>
</comment>
<evidence type="ECO:0000313" key="2">
    <source>
        <dbReference type="Proteomes" id="UP000018936"/>
    </source>
</evidence>
<reference evidence="1 2" key="1">
    <citation type="journal article" date="2013" name="Proc. Natl. Acad. Sci. U.S.A.">
        <title>The king cobra genome reveals dynamic gene evolution and adaptation in the snake venom system.</title>
        <authorList>
            <person name="Vonk F.J."/>
            <person name="Casewell N.R."/>
            <person name="Henkel C.V."/>
            <person name="Heimberg A.M."/>
            <person name="Jansen H.J."/>
            <person name="McCleary R.J."/>
            <person name="Kerkkamp H.M."/>
            <person name="Vos R.A."/>
            <person name="Guerreiro I."/>
            <person name="Calvete J.J."/>
            <person name="Wuster W."/>
            <person name="Woods A.E."/>
            <person name="Logan J.M."/>
            <person name="Harrison R.A."/>
            <person name="Castoe T.A."/>
            <person name="de Koning A.P."/>
            <person name="Pollock D.D."/>
            <person name="Yandell M."/>
            <person name="Calderon D."/>
            <person name="Renjifo C."/>
            <person name="Currier R.B."/>
            <person name="Salgado D."/>
            <person name="Pla D."/>
            <person name="Sanz L."/>
            <person name="Hyder A.S."/>
            <person name="Ribeiro J.M."/>
            <person name="Arntzen J.W."/>
            <person name="van den Thillart G.E."/>
            <person name="Boetzer M."/>
            <person name="Pirovano W."/>
            <person name="Dirks R.P."/>
            <person name="Spaink H.P."/>
            <person name="Duboule D."/>
            <person name="McGlinn E."/>
            <person name="Kini R.M."/>
            <person name="Richardson M.K."/>
        </authorList>
    </citation>
    <scope>NUCLEOTIDE SEQUENCE</scope>
    <source>
        <tissue evidence="1">Blood</tissue>
    </source>
</reference>
<organism evidence="1 2">
    <name type="scientific">Ophiophagus hannah</name>
    <name type="common">King cobra</name>
    <name type="synonym">Naja hannah</name>
    <dbReference type="NCBI Taxonomy" id="8665"/>
    <lineage>
        <taxon>Eukaryota</taxon>
        <taxon>Metazoa</taxon>
        <taxon>Chordata</taxon>
        <taxon>Craniata</taxon>
        <taxon>Vertebrata</taxon>
        <taxon>Euteleostomi</taxon>
        <taxon>Lepidosauria</taxon>
        <taxon>Squamata</taxon>
        <taxon>Bifurcata</taxon>
        <taxon>Unidentata</taxon>
        <taxon>Episquamata</taxon>
        <taxon>Toxicofera</taxon>
        <taxon>Serpentes</taxon>
        <taxon>Colubroidea</taxon>
        <taxon>Elapidae</taxon>
        <taxon>Elapinae</taxon>
        <taxon>Ophiophagus</taxon>
    </lineage>
</organism>
<dbReference type="SUPFAM" id="SSF56112">
    <property type="entry name" value="Protein kinase-like (PK-like)"/>
    <property type="match status" value="1"/>
</dbReference>
<dbReference type="Proteomes" id="UP000018936">
    <property type="component" value="Unassembled WGS sequence"/>
</dbReference>
<protein>
    <submittedName>
        <fullName evidence="1">Uncharacterized protein</fullName>
    </submittedName>
</protein>
<keyword evidence="2" id="KW-1185">Reference proteome</keyword>